<dbReference type="RefSeq" id="WP_264730175.1">
    <property type="nucleotide sequence ID" value="NZ_JAPDNR010000001.1"/>
</dbReference>
<keyword evidence="3" id="KW-1185">Reference proteome</keyword>
<evidence type="ECO:0000259" key="1">
    <source>
        <dbReference type="Pfam" id="PF14534"/>
    </source>
</evidence>
<dbReference type="InterPro" id="IPR032710">
    <property type="entry name" value="NTF2-like_dom_sf"/>
</dbReference>
<gene>
    <name evidence="2" type="ORF">OL497_11405</name>
</gene>
<name>A0ABT3IKM9_9BACT</name>
<proteinExistence type="predicted"/>
<dbReference type="InterPro" id="IPR027843">
    <property type="entry name" value="DUF4440"/>
</dbReference>
<feature type="domain" description="DUF4440" evidence="1">
    <location>
        <begin position="9"/>
        <end position="110"/>
    </location>
</feature>
<protein>
    <submittedName>
        <fullName evidence="2">Nuclear transport factor 2 family protein</fullName>
    </submittedName>
</protein>
<dbReference type="Pfam" id="PF14534">
    <property type="entry name" value="DUF4440"/>
    <property type="match status" value="1"/>
</dbReference>
<evidence type="ECO:0000313" key="3">
    <source>
        <dbReference type="Proteomes" id="UP001207742"/>
    </source>
</evidence>
<evidence type="ECO:0000313" key="2">
    <source>
        <dbReference type="EMBL" id="MCW3484504.1"/>
    </source>
</evidence>
<dbReference type="Proteomes" id="UP001207742">
    <property type="component" value="Unassembled WGS sequence"/>
</dbReference>
<accession>A0ABT3IKM9</accession>
<comment type="caution">
    <text evidence="2">The sequence shown here is derived from an EMBL/GenBank/DDBJ whole genome shotgun (WGS) entry which is preliminary data.</text>
</comment>
<dbReference type="SUPFAM" id="SSF54427">
    <property type="entry name" value="NTF2-like"/>
    <property type="match status" value="1"/>
</dbReference>
<sequence length="118" mass="13257">MQQAIMQRNQLFNTYVQEKNSTGLATLYTTDATLFPPKLPAVTGNTAIGDFFAAVFQQGISSGTFASQHITITADIAVESGRYELFATPDHCVATGHYVYVWKNINDNWYIRQDIWND</sequence>
<dbReference type="EMBL" id="JAPDNS010000001">
    <property type="protein sequence ID" value="MCW3484504.1"/>
    <property type="molecule type" value="Genomic_DNA"/>
</dbReference>
<organism evidence="2 3">
    <name type="scientific">Chitinophaga nivalis</name>
    <dbReference type="NCBI Taxonomy" id="2991709"/>
    <lineage>
        <taxon>Bacteria</taxon>
        <taxon>Pseudomonadati</taxon>
        <taxon>Bacteroidota</taxon>
        <taxon>Chitinophagia</taxon>
        <taxon>Chitinophagales</taxon>
        <taxon>Chitinophagaceae</taxon>
        <taxon>Chitinophaga</taxon>
    </lineage>
</organism>
<dbReference type="Gene3D" id="3.10.450.50">
    <property type="match status" value="1"/>
</dbReference>
<reference evidence="2 3" key="1">
    <citation type="submission" date="2022-10" db="EMBL/GenBank/DDBJ databases">
        <title>Chitinophaga nivalis PC15 sp. nov., isolated from Pyeongchang county, South Korea.</title>
        <authorList>
            <person name="Trinh H.N."/>
        </authorList>
    </citation>
    <scope>NUCLEOTIDE SEQUENCE [LARGE SCALE GENOMIC DNA]</scope>
    <source>
        <strain evidence="2 3">PC14</strain>
    </source>
</reference>